<dbReference type="PROSITE" id="PS50011">
    <property type="entry name" value="PROTEIN_KINASE_DOM"/>
    <property type="match status" value="1"/>
</dbReference>
<proteinExistence type="inferred from homology"/>
<keyword evidence="7" id="KW-0597">Phosphoprotein</keyword>
<evidence type="ECO:0000259" key="23">
    <source>
        <dbReference type="PROSITE" id="PS50011"/>
    </source>
</evidence>
<evidence type="ECO:0000256" key="16">
    <source>
        <dbReference type="ARBA" id="ARBA00023242"/>
    </source>
</evidence>
<feature type="domain" description="Protein kinase" evidence="23">
    <location>
        <begin position="29"/>
        <end position="287"/>
    </location>
</feature>
<evidence type="ECO:0000256" key="12">
    <source>
        <dbReference type="ARBA" id="ARBA00022840"/>
    </source>
</evidence>
<dbReference type="GO" id="GO:0004674">
    <property type="term" value="F:protein serine/threonine kinase activity"/>
    <property type="evidence" value="ECO:0007669"/>
    <property type="project" value="UniProtKB-KW"/>
</dbReference>
<keyword evidence="10" id="KW-0547">Nucleotide-binding</keyword>
<dbReference type="Gene3D" id="3.30.200.20">
    <property type="entry name" value="Phosphorylase Kinase, domain 1"/>
    <property type="match status" value="1"/>
</dbReference>
<reference evidence="24 25" key="1">
    <citation type="submission" date="2019-09" db="EMBL/GenBank/DDBJ databases">
        <title>Bird 10,000 Genomes (B10K) Project - Family phase.</title>
        <authorList>
            <person name="Zhang G."/>
        </authorList>
    </citation>
    <scope>NUCLEOTIDE SEQUENCE [LARGE SCALE GENOMIC DNA]</scope>
    <source>
        <strain evidence="24">B10K-DU-001-17</strain>
        <tissue evidence="24">Muscle</tissue>
    </source>
</reference>
<evidence type="ECO:0000256" key="20">
    <source>
        <dbReference type="ARBA" id="ARBA00055453"/>
    </source>
</evidence>
<dbReference type="FunFam" id="1.10.510.10:FF:001071">
    <property type="entry name" value="NIMA related kinase 11"/>
    <property type="match status" value="1"/>
</dbReference>
<name>A0A7L2DK01_CATFU</name>
<evidence type="ECO:0000256" key="5">
    <source>
        <dbReference type="ARBA" id="ARBA00012513"/>
    </source>
</evidence>
<dbReference type="FunFam" id="3.30.200.20:FF:000332">
    <property type="entry name" value="NIMA related kinase 11"/>
    <property type="match status" value="1"/>
</dbReference>
<dbReference type="Gene3D" id="1.10.510.10">
    <property type="entry name" value="Transferase(Phosphotransferase) domain 1"/>
    <property type="match status" value="1"/>
</dbReference>
<feature type="non-terminal residue" evidence="24">
    <location>
        <position position="1"/>
    </location>
</feature>
<dbReference type="CDD" id="cd08222">
    <property type="entry name" value="STKc_Nek11"/>
    <property type="match status" value="1"/>
</dbReference>
<dbReference type="PANTHER" id="PTHR44899">
    <property type="entry name" value="CAMK FAMILY PROTEIN KINASE"/>
    <property type="match status" value="1"/>
</dbReference>
<keyword evidence="8" id="KW-0808">Transferase</keyword>
<dbReference type="InterPro" id="IPR011009">
    <property type="entry name" value="Kinase-like_dom_sf"/>
</dbReference>
<evidence type="ECO:0000256" key="21">
    <source>
        <dbReference type="ARBA" id="ARBA00073378"/>
    </source>
</evidence>
<evidence type="ECO:0000256" key="14">
    <source>
        <dbReference type="ARBA" id="ARBA00023054"/>
    </source>
</evidence>
<evidence type="ECO:0000256" key="2">
    <source>
        <dbReference type="ARBA" id="ARBA00001946"/>
    </source>
</evidence>
<dbReference type="EC" id="2.7.11.1" evidence="5"/>
<evidence type="ECO:0000256" key="1">
    <source>
        <dbReference type="ARBA" id="ARBA00001936"/>
    </source>
</evidence>
<sequence length="593" mass="67961">MLKFQETAKHATVARFNSTCSEAVIARRYTVQRKLGNGSFGSVYLVNDRKAKQGEELKVLKEISVGNLKPNETVEANLEAQLLSKLDHPAIVKFYASFVERDSFCIITEYCEGGDLDFKIQEYKDSGKMFTQSQVIDWFVQLLLGVNYMHDRRILHRDLKAKNIFLKDNLLKIGDFGVSCLLMGSCDLATTFTGTPYYMSPEVLKHQGYNTKSDIWSLGCILYEMCCMNHAFTGQNFLSVVLKIVEGETPSLPERYPSNLNAVLCSMLNKNPSLRPAAAEILKSPYIDEQLKKIQYKFTNTTVKDKALNWQKETASIFGTVQKKVHLQTLQELSEVQKMTPRERMRLRKLNAADEKAKKLKQLVEEKYQENIKRMQEFRSRNFQQLNVNVLVYHFSVSHMVSLALEAQTCSETNNWEAHQNLDCLAIPEDPEIAEEYYKDEFESCSEDSEEEEDAELSWTVSKTNHQFVLTLMLFHYFIYSQDSDMEAMVEYLESVLNSSSLGSGTVTRVSPGVPQGFRALNNTMAETKLKRMRESAIGKLGVEAFEAVYSYLKQARQQNASEEEIRNCLEKLVSRASDCFEVDQLLYFEEQL</sequence>
<evidence type="ECO:0000256" key="8">
    <source>
        <dbReference type="ARBA" id="ARBA00022679"/>
    </source>
</evidence>
<keyword evidence="25" id="KW-1185">Reference proteome</keyword>
<dbReference type="GO" id="GO:0046872">
    <property type="term" value="F:metal ion binding"/>
    <property type="evidence" value="ECO:0007669"/>
    <property type="project" value="UniProtKB-KW"/>
</dbReference>
<gene>
    <name evidence="24" type="primary">Nek11</name>
    <name evidence="24" type="ORF">CATFUS_R00981</name>
</gene>
<evidence type="ECO:0000256" key="13">
    <source>
        <dbReference type="ARBA" id="ARBA00022842"/>
    </source>
</evidence>
<keyword evidence="15" id="KW-0464">Manganese</keyword>
<comment type="caution">
    <text evidence="24">The sequence shown here is derived from an EMBL/GenBank/DDBJ whole genome shotgun (WGS) entry which is preliminary data.</text>
</comment>
<evidence type="ECO:0000256" key="18">
    <source>
        <dbReference type="ARBA" id="ARBA00047899"/>
    </source>
</evidence>
<keyword evidence="14" id="KW-0175">Coiled coil</keyword>
<evidence type="ECO:0000256" key="15">
    <source>
        <dbReference type="ARBA" id="ARBA00023211"/>
    </source>
</evidence>
<evidence type="ECO:0000256" key="3">
    <source>
        <dbReference type="ARBA" id="ARBA00004604"/>
    </source>
</evidence>
<dbReference type="GO" id="GO:0005730">
    <property type="term" value="C:nucleolus"/>
    <property type="evidence" value="ECO:0007669"/>
    <property type="project" value="UniProtKB-SubCell"/>
</dbReference>
<dbReference type="PANTHER" id="PTHR44899:SF8">
    <property type="entry name" value="NIMA-RELATED KINASE 11"/>
    <property type="match status" value="1"/>
</dbReference>
<comment type="cofactor">
    <cofactor evidence="2">
        <name>Mg(2+)</name>
        <dbReference type="ChEBI" id="CHEBI:18420"/>
    </cofactor>
</comment>
<feature type="non-terminal residue" evidence="24">
    <location>
        <position position="593"/>
    </location>
</feature>
<evidence type="ECO:0000256" key="19">
    <source>
        <dbReference type="ARBA" id="ARBA00048679"/>
    </source>
</evidence>
<keyword evidence="13" id="KW-0460">Magnesium</keyword>
<keyword evidence="9" id="KW-0479">Metal-binding</keyword>
<dbReference type="SMART" id="SM00220">
    <property type="entry name" value="S_TKc"/>
    <property type="match status" value="1"/>
</dbReference>
<evidence type="ECO:0000256" key="10">
    <source>
        <dbReference type="ARBA" id="ARBA00022741"/>
    </source>
</evidence>
<evidence type="ECO:0000256" key="17">
    <source>
        <dbReference type="ARBA" id="ARBA00023306"/>
    </source>
</evidence>
<comment type="function">
    <text evidence="20">Protein kinase which plays an important role in the G2/M checkpoint response to DNA damage. Controls degradation of CDC25A by directly phosphorylating it on residues whose phosphorylation is required for BTRC-mediated polyubiquitination and degradation.</text>
</comment>
<evidence type="ECO:0000256" key="4">
    <source>
        <dbReference type="ARBA" id="ARBA00010886"/>
    </source>
</evidence>
<comment type="catalytic activity">
    <reaction evidence="19">
        <text>L-seryl-[protein] + ATP = O-phospho-L-seryl-[protein] + ADP + H(+)</text>
        <dbReference type="Rhea" id="RHEA:17989"/>
        <dbReference type="Rhea" id="RHEA-COMP:9863"/>
        <dbReference type="Rhea" id="RHEA-COMP:11604"/>
        <dbReference type="ChEBI" id="CHEBI:15378"/>
        <dbReference type="ChEBI" id="CHEBI:29999"/>
        <dbReference type="ChEBI" id="CHEBI:30616"/>
        <dbReference type="ChEBI" id="CHEBI:83421"/>
        <dbReference type="ChEBI" id="CHEBI:456216"/>
        <dbReference type="EC" id="2.7.11.1"/>
    </reaction>
</comment>
<dbReference type="InterPro" id="IPR051131">
    <property type="entry name" value="NEK_Ser/Thr_kinase_NIMA"/>
</dbReference>
<accession>A0A7L2DK01</accession>
<comment type="subcellular location">
    <subcellularLocation>
        <location evidence="3">Nucleus</location>
        <location evidence="3">Nucleolus</location>
    </subcellularLocation>
</comment>
<evidence type="ECO:0000313" key="24">
    <source>
        <dbReference type="EMBL" id="NXQ50038.1"/>
    </source>
</evidence>
<dbReference type="Pfam" id="PF00069">
    <property type="entry name" value="Pkinase"/>
    <property type="match status" value="1"/>
</dbReference>
<dbReference type="InterPro" id="IPR000719">
    <property type="entry name" value="Prot_kinase_dom"/>
</dbReference>
<comment type="catalytic activity">
    <reaction evidence="18">
        <text>L-threonyl-[protein] + ATP = O-phospho-L-threonyl-[protein] + ADP + H(+)</text>
        <dbReference type="Rhea" id="RHEA:46608"/>
        <dbReference type="Rhea" id="RHEA-COMP:11060"/>
        <dbReference type="Rhea" id="RHEA-COMP:11605"/>
        <dbReference type="ChEBI" id="CHEBI:15378"/>
        <dbReference type="ChEBI" id="CHEBI:30013"/>
        <dbReference type="ChEBI" id="CHEBI:30616"/>
        <dbReference type="ChEBI" id="CHEBI:61977"/>
        <dbReference type="ChEBI" id="CHEBI:456216"/>
        <dbReference type="EC" id="2.7.11.1"/>
    </reaction>
</comment>
<dbReference type="PROSITE" id="PS00108">
    <property type="entry name" value="PROTEIN_KINASE_ST"/>
    <property type="match status" value="1"/>
</dbReference>
<dbReference type="GO" id="GO:0005524">
    <property type="term" value="F:ATP binding"/>
    <property type="evidence" value="ECO:0007669"/>
    <property type="project" value="UniProtKB-KW"/>
</dbReference>
<keyword evidence="11 24" id="KW-0418">Kinase</keyword>
<comment type="similarity">
    <text evidence="4">Belongs to the protein kinase superfamily. NEK Ser/Thr protein kinase family. NIMA subfamily.</text>
</comment>
<keyword evidence="12" id="KW-0067">ATP-binding</keyword>
<evidence type="ECO:0000256" key="22">
    <source>
        <dbReference type="ARBA" id="ARBA00075647"/>
    </source>
</evidence>
<dbReference type="InterPro" id="IPR008271">
    <property type="entry name" value="Ser/Thr_kinase_AS"/>
</dbReference>
<evidence type="ECO:0000256" key="11">
    <source>
        <dbReference type="ARBA" id="ARBA00022777"/>
    </source>
</evidence>
<keyword evidence="16" id="KW-0539">Nucleus</keyword>
<comment type="cofactor">
    <cofactor evidence="1">
        <name>Mn(2+)</name>
        <dbReference type="ChEBI" id="CHEBI:29035"/>
    </cofactor>
</comment>
<dbReference type="SUPFAM" id="SSF56112">
    <property type="entry name" value="Protein kinase-like (PK-like)"/>
    <property type="match status" value="1"/>
</dbReference>
<organism evidence="24 25">
    <name type="scientific">Catharus fuscescens</name>
    <name type="common">Veery</name>
    <name type="synonym">Turdus fuscescens</name>
    <dbReference type="NCBI Taxonomy" id="159581"/>
    <lineage>
        <taxon>Eukaryota</taxon>
        <taxon>Metazoa</taxon>
        <taxon>Chordata</taxon>
        <taxon>Craniata</taxon>
        <taxon>Vertebrata</taxon>
        <taxon>Euteleostomi</taxon>
        <taxon>Archelosauria</taxon>
        <taxon>Archosauria</taxon>
        <taxon>Dinosauria</taxon>
        <taxon>Saurischia</taxon>
        <taxon>Theropoda</taxon>
        <taxon>Coelurosauria</taxon>
        <taxon>Aves</taxon>
        <taxon>Neognathae</taxon>
        <taxon>Neoaves</taxon>
        <taxon>Telluraves</taxon>
        <taxon>Australaves</taxon>
        <taxon>Passeriformes</taxon>
        <taxon>Turdidae</taxon>
        <taxon>Catharus</taxon>
    </lineage>
</organism>
<dbReference type="AlphaFoldDB" id="A0A7L2DK01"/>
<evidence type="ECO:0000256" key="7">
    <source>
        <dbReference type="ARBA" id="ARBA00022553"/>
    </source>
</evidence>
<dbReference type="Proteomes" id="UP000519684">
    <property type="component" value="Unassembled WGS sequence"/>
</dbReference>
<protein>
    <recommendedName>
        <fullName evidence="21">Serine/threonine-protein kinase Nek11</fullName>
        <ecNumber evidence="5">2.7.11.1</ecNumber>
    </recommendedName>
    <alternativeName>
        <fullName evidence="22">Never in mitosis A-related kinase 11</fullName>
    </alternativeName>
</protein>
<keyword evidence="17" id="KW-0131">Cell cycle</keyword>
<evidence type="ECO:0000313" key="25">
    <source>
        <dbReference type="Proteomes" id="UP000519684"/>
    </source>
</evidence>
<dbReference type="EMBL" id="VWYD01029259">
    <property type="protein sequence ID" value="NXQ50038.1"/>
    <property type="molecule type" value="Genomic_DNA"/>
</dbReference>
<keyword evidence="6" id="KW-0723">Serine/threonine-protein kinase</keyword>
<evidence type="ECO:0000256" key="6">
    <source>
        <dbReference type="ARBA" id="ARBA00022527"/>
    </source>
</evidence>
<evidence type="ECO:0000256" key="9">
    <source>
        <dbReference type="ARBA" id="ARBA00022723"/>
    </source>
</evidence>